<comment type="similarity">
    <text evidence="3">In the N-terminal section; belongs to the enoyl-CoA hydratase/isomerase family.</text>
</comment>
<proteinExistence type="inferred from homology"/>
<dbReference type="InParanoid" id="A0A1Z5JYG3"/>
<evidence type="ECO:0000256" key="11">
    <source>
        <dbReference type="ARBA" id="ARBA00023239"/>
    </source>
</evidence>
<dbReference type="GO" id="GO:0006635">
    <property type="term" value="P:fatty acid beta-oxidation"/>
    <property type="evidence" value="ECO:0007669"/>
    <property type="project" value="UniProtKB-UniPathway"/>
</dbReference>
<dbReference type="SUPFAM" id="SSF52096">
    <property type="entry name" value="ClpP/crotonase"/>
    <property type="match status" value="1"/>
</dbReference>
<keyword evidence="9" id="KW-0576">Peroxisome</keyword>
<dbReference type="Proteomes" id="UP000198406">
    <property type="component" value="Unassembled WGS sequence"/>
</dbReference>
<keyword evidence="12" id="KW-0511">Multifunctional enzyme</keyword>
<dbReference type="InterPro" id="IPR018376">
    <property type="entry name" value="Enoyl-CoA_hyd/isom_CS"/>
</dbReference>
<dbReference type="SUPFAM" id="SSF51735">
    <property type="entry name" value="NAD(P)-binding Rossmann-fold domains"/>
    <property type="match status" value="1"/>
</dbReference>
<keyword evidence="6 16" id="KW-0560">Oxidoreductase</keyword>
<name>A0A1Z5JYG3_FISSO</name>
<dbReference type="FunFam" id="3.40.50.720:FF:000009">
    <property type="entry name" value="Fatty oxidation complex, alpha subunit"/>
    <property type="match status" value="1"/>
</dbReference>
<comment type="caution">
    <text evidence="16">The sequence shown here is derived from an EMBL/GenBank/DDBJ whole genome shotgun (WGS) entry which is preliminary data.</text>
</comment>
<dbReference type="InterPro" id="IPR008927">
    <property type="entry name" value="6-PGluconate_DH-like_C_sf"/>
</dbReference>
<keyword evidence="5" id="KW-0276">Fatty acid metabolism</keyword>
<dbReference type="Gene3D" id="3.40.50.720">
    <property type="entry name" value="NAD(P)-binding Rossmann-like Domain"/>
    <property type="match status" value="1"/>
</dbReference>
<protein>
    <submittedName>
        <fullName evidence="16">Enoyl-CoA hydratase / 3-hydroxyacyl-CoA dehydrogenase / 3,2-trans-enoyl-CoA isomerase</fullName>
        <ecNumber evidence="16">1.1.1.35</ecNumber>
        <ecNumber evidence="16">4.2.1.17</ecNumber>
        <ecNumber evidence="16">5.3.3.8</ecNumber>
    </submittedName>
</protein>
<keyword evidence="7" id="KW-0520">NAD</keyword>
<evidence type="ECO:0000313" key="16">
    <source>
        <dbReference type="EMBL" id="GAX19060.1"/>
    </source>
</evidence>
<dbReference type="OrthoDB" id="2018133at2759"/>
<evidence type="ECO:0000256" key="10">
    <source>
        <dbReference type="ARBA" id="ARBA00023235"/>
    </source>
</evidence>
<evidence type="ECO:0000313" key="17">
    <source>
        <dbReference type="Proteomes" id="UP000198406"/>
    </source>
</evidence>
<dbReference type="Pfam" id="PF02737">
    <property type="entry name" value="3HCDH_N"/>
    <property type="match status" value="1"/>
</dbReference>
<keyword evidence="11 16" id="KW-0456">Lyase</keyword>
<comment type="similarity">
    <text evidence="13">Belongs to the enoyl-CoA hydratase/isomerase family.</text>
</comment>
<dbReference type="PANTHER" id="PTHR23309:SF49">
    <property type="entry name" value="PEROXISOMAL BIFUNCTIONAL ENZYME"/>
    <property type="match status" value="1"/>
</dbReference>
<evidence type="ECO:0000259" key="15">
    <source>
        <dbReference type="Pfam" id="PF02737"/>
    </source>
</evidence>
<dbReference type="GO" id="GO:0004165">
    <property type="term" value="F:delta(3)-delta(2)-enoyl-CoA isomerase activity"/>
    <property type="evidence" value="ECO:0007669"/>
    <property type="project" value="UniProtKB-EC"/>
</dbReference>
<comment type="subunit">
    <text evidence="4">Monomer.</text>
</comment>
<dbReference type="FunFam" id="1.10.1040.50:FF:000006">
    <property type="entry name" value="Peroxisomal bifunctional enzyme"/>
    <property type="match status" value="1"/>
</dbReference>
<dbReference type="EC" id="5.3.3.8" evidence="16"/>
<evidence type="ECO:0000256" key="7">
    <source>
        <dbReference type="ARBA" id="ARBA00023027"/>
    </source>
</evidence>
<dbReference type="GO" id="GO:0003857">
    <property type="term" value="F:(3S)-3-hydroxyacyl-CoA dehydrogenase (NAD+) activity"/>
    <property type="evidence" value="ECO:0007669"/>
    <property type="project" value="UniProtKB-EC"/>
</dbReference>
<feature type="domain" description="3-hydroxyacyl-CoA dehydrogenase C-terminal" evidence="14">
    <location>
        <begin position="614"/>
        <end position="697"/>
    </location>
</feature>
<comment type="pathway">
    <text evidence="2">Lipid metabolism; fatty acid beta-oxidation.</text>
</comment>
<keyword evidence="8" id="KW-0443">Lipid metabolism</keyword>
<dbReference type="Gene3D" id="1.10.1040.50">
    <property type="match status" value="1"/>
</dbReference>
<dbReference type="InterPro" id="IPR006176">
    <property type="entry name" value="3-OHacyl-CoA_DH_NAD-bd"/>
</dbReference>
<keyword evidence="10 16" id="KW-0413">Isomerase</keyword>
<evidence type="ECO:0000256" key="8">
    <source>
        <dbReference type="ARBA" id="ARBA00023098"/>
    </source>
</evidence>
<dbReference type="PROSITE" id="PS00166">
    <property type="entry name" value="ENOYL_COA_HYDRATASE"/>
    <property type="match status" value="1"/>
</dbReference>
<keyword evidence="17" id="KW-1185">Reference proteome</keyword>
<dbReference type="GO" id="GO:0004300">
    <property type="term" value="F:enoyl-CoA hydratase activity"/>
    <property type="evidence" value="ECO:0007669"/>
    <property type="project" value="UniProtKB-EC"/>
</dbReference>
<evidence type="ECO:0000256" key="5">
    <source>
        <dbReference type="ARBA" id="ARBA00022832"/>
    </source>
</evidence>
<dbReference type="AlphaFoldDB" id="A0A1Z5JYG3"/>
<dbReference type="EC" id="1.1.1.35" evidence="16"/>
<sequence length="718" mass="78383">MVVQVIDFSTVSSAKLNPLGATIRCFLLEQLAAAQTNPNVTSIVLTGGDINFSAGADLSEFSSFAEAKQSKIPSLIDVVTAIEASEKPVVAAITGHCLGGGLEVALSCHYRVAHSKSKLGLPEVQVGVIPGAGGTQRLPRLVGLQAACQMILTGKAVNATKALQLNLVDVVSDQVLETAKEWAQRGETAPIPRVGQLPPKESPAEAHVILHAATLGFPPQGSEGLHAAVEAMRAVYTTPNLSSGMKVEAEQFIQTLLSEQGQALRHVFFALRSAQKPWQSPPPHVLLKDKVPVAVIGAGTMGSGIALVLLQTGQYQVYLVDVHEKALEKGAQLIQQILKTQTARGKITASQEQSLLAKLHTTQSYDDLRDCQLVVEAAIENMTIKQKIFQQLSRVVPKTAILLSNTSTLDIDQMAAVVDFPQRFAGWHFFSPAHVMKLVEIVVGKQTSKETVALLQALTKRIGKIGVVVGNCDGFCGNRMLKPYSAETVLLITESKNCIADVDKAFLKFGMALGPFQMSDLAGNDVGYNIRKERGWVRTGNTTPNRPDRYTELADDMVAEHGRLGQKTFKGWYNYDLAIGKGRKGLHSPEMETLVQKYRARGATATTEDEMIEQVLYPLVNEGFKCLEEGIARSPSDIDIVYLFGYGFPAWRGGPMYWADHEVTLPVLLSTLQSLHRKHPRTEHFVPSKLLERCVRLQITVEEYYKRELHVRSGQAKL</sequence>
<organism evidence="16 17">
    <name type="scientific">Fistulifera solaris</name>
    <name type="common">Oleaginous diatom</name>
    <dbReference type="NCBI Taxonomy" id="1519565"/>
    <lineage>
        <taxon>Eukaryota</taxon>
        <taxon>Sar</taxon>
        <taxon>Stramenopiles</taxon>
        <taxon>Ochrophyta</taxon>
        <taxon>Bacillariophyta</taxon>
        <taxon>Bacillariophyceae</taxon>
        <taxon>Bacillariophycidae</taxon>
        <taxon>Naviculales</taxon>
        <taxon>Naviculaceae</taxon>
        <taxon>Fistulifera</taxon>
    </lineage>
</organism>
<comment type="subcellular location">
    <subcellularLocation>
        <location evidence="1">Peroxisome</location>
    </subcellularLocation>
</comment>
<feature type="domain" description="3-hydroxyacyl-CoA dehydrogenase C-terminal" evidence="14">
    <location>
        <begin position="474"/>
        <end position="575"/>
    </location>
</feature>
<dbReference type="PANTHER" id="PTHR23309">
    <property type="entry name" value="3-HYDROXYACYL-COA DEHYROGENASE"/>
    <property type="match status" value="1"/>
</dbReference>
<dbReference type="InterPro" id="IPR006108">
    <property type="entry name" value="3HC_DH_C"/>
</dbReference>
<evidence type="ECO:0000256" key="2">
    <source>
        <dbReference type="ARBA" id="ARBA00005005"/>
    </source>
</evidence>
<evidence type="ECO:0000256" key="4">
    <source>
        <dbReference type="ARBA" id="ARBA00011245"/>
    </source>
</evidence>
<evidence type="ECO:0000256" key="13">
    <source>
        <dbReference type="RuleBase" id="RU003707"/>
    </source>
</evidence>
<evidence type="ECO:0000256" key="6">
    <source>
        <dbReference type="ARBA" id="ARBA00023002"/>
    </source>
</evidence>
<dbReference type="Pfam" id="PF00378">
    <property type="entry name" value="ECH_1"/>
    <property type="match status" value="1"/>
</dbReference>
<evidence type="ECO:0000256" key="9">
    <source>
        <dbReference type="ARBA" id="ARBA00023140"/>
    </source>
</evidence>
<dbReference type="InterPro" id="IPR029045">
    <property type="entry name" value="ClpP/crotonase-like_dom_sf"/>
</dbReference>
<evidence type="ECO:0000256" key="12">
    <source>
        <dbReference type="ARBA" id="ARBA00023268"/>
    </source>
</evidence>
<dbReference type="EMBL" id="BDSP01000133">
    <property type="protein sequence ID" value="GAX19060.1"/>
    <property type="molecule type" value="Genomic_DNA"/>
</dbReference>
<gene>
    <name evidence="16" type="ORF">FisN_8Hh286</name>
</gene>
<evidence type="ECO:0000256" key="3">
    <source>
        <dbReference type="ARBA" id="ARBA00008750"/>
    </source>
</evidence>
<dbReference type="GO" id="GO:0005777">
    <property type="term" value="C:peroxisome"/>
    <property type="evidence" value="ECO:0007669"/>
    <property type="project" value="UniProtKB-SubCell"/>
</dbReference>
<reference evidence="16 17" key="1">
    <citation type="journal article" date="2015" name="Plant Cell">
        <title>Oil accumulation by the oleaginous diatom Fistulifera solaris as revealed by the genome and transcriptome.</title>
        <authorList>
            <person name="Tanaka T."/>
            <person name="Maeda Y."/>
            <person name="Veluchamy A."/>
            <person name="Tanaka M."/>
            <person name="Abida H."/>
            <person name="Marechal E."/>
            <person name="Bowler C."/>
            <person name="Muto M."/>
            <person name="Sunaga Y."/>
            <person name="Tanaka M."/>
            <person name="Yoshino T."/>
            <person name="Taniguchi T."/>
            <person name="Fukuda Y."/>
            <person name="Nemoto M."/>
            <person name="Matsumoto M."/>
            <person name="Wong P.S."/>
            <person name="Aburatani S."/>
            <person name="Fujibuchi W."/>
        </authorList>
    </citation>
    <scope>NUCLEOTIDE SEQUENCE [LARGE SCALE GENOMIC DNA]</scope>
    <source>
        <strain evidence="16 17">JPCC DA0580</strain>
    </source>
</reference>
<dbReference type="SUPFAM" id="SSF48179">
    <property type="entry name" value="6-phosphogluconate dehydrogenase C-terminal domain-like"/>
    <property type="match status" value="2"/>
</dbReference>
<dbReference type="InterPro" id="IPR001753">
    <property type="entry name" value="Enoyl-CoA_hydra/iso"/>
</dbReference>
<dbReference type="Pfam" id="PF00725">
    <property type="entry name" value="3HCDH"/>
    <property type="match status" value="2"/>
</dbReference>
<dbReference type="GO" id="GO:0070403">
    <property type="term" value="F:NAD+ binding"/>
    <property type="evidence" value="ECO:0007669"/>
    <property type="project" value="InterPro"/>
</dbReference>
<dbReference type="CDD" id="cd06558">
    <property type="entry name" value="crotonase-like"/>
    <property type="match status" value="1"/>
</dbReference>
<evidence type="ECO:0000256" key="1">
    <source>
        <dbReference type="ARBA" id="ARBA00004275"/>
    </source>
</evidence>
<dbReference type="UniPathway" id="UPA00659"/>
<feature type="domain" description="3-hydroxyacyl-CoA dehydrogenase NAD binding" evidence="15">
    <location>
        <begin position="293"/>
        <end position="471"/>
    </location>
</feature>
<dbReference type="EC" id="4.2.1.17" evidence="16"/>
<dbReference type="InterPro" id="IPR036291">
    <property type="entry name" value="NAD(P)-bd_dom_sf"/>
</dbReference>
<dbReference type="Gene3D" id="3.90.226.10">
    <property type="entry name" value="2-enoyl-CoA Hydratase, Chain A, domain 1"/>
    <property type="match status" value="1"/>
</dbReference>
<accession>A0A1Z5JYG3</accession>
<evidence type="ECO:0000259" key="14">
    <source>
        <dbReference type="Pfam" id="PF00725"/>
    </source>
</evidence>